<evidence type="ECO:0000313" key="1">
    <source>
        <dbReference type="EMBL" id="GJT88891.1"/>
    </source>
</evidence>
<protein>
    <submittedName>
        <fullName evidence="1">Uncharacterized protein</fullName>
    </submittedName>
</protein>
<keyword evidence="2" id="KW-1185">Reference proteome</keyword>
<proteinExistence type="predicted"/>
<organism evidence="1 2">
    <name type="scientific">Tanacetum coccineum</name>
    <dbReference type="NCBI Taxonomy" id="301880"/>
    <lineage>
        <taxon>Eukaryota</taxon>
        <taxon>Viridiplantae</taxon>
        <taxon>Streptophyta</taxon>
        <taxon>Embryophyta</taxon>
        <taxon>Tracheophyta</taxon>
        <taxon>Spermatophyta</taxon>
        <taxon>Magnoliopsida</taxon>
        <taxon>eudicotyledons</taxon>
        <taxon>Gunneridae</taxon>
        <taxon>Pentapetalae</taxon>
        <taxon>asterids</taxon>
        <taxon>campanulids</taxon>
        <taxon>Asterales</taxon>
        <taxon>Asteraceae</taxon>
        <taxon>Asteroideae</taxon>
        <taxon>Anthemideae</taxon>
        <taxon>Anthemidinae</taxon>
        <taxon>Tanacetum</taxon>
    </lineage>
</organism>
<sequence>MSFSGPADNFSNLLHRNQAFNPSKIYDVIRFHLNDVYSSSSGEANKLGLAFVRKAIWGKKGFLRRVIGHLDRQCQYSLSKYSQRKRISFECKEILKKRLKEIETFNASNMRAAIKEKKDRSAIARKDKRAQIYIGKGKEYEIVQQENIVAKHNKFLEEYFESIDPKDACPLIKGLEELEWDKDMEQDYLDDDYYCEGGTCHRAKVWLKLGNMSYVQFNILIVVEGHIQRGVYRQKHTSEEESRDVT</sequence>
<reference evidence="1" key="1">
    <citation type="journal article" date="2022" name="Int. J. Mol. Sci.">
        <title>Draft Genome of Tanacetum Coccineum: Genomic Comparison of Closely Related Tanacetum-Family Plants.</title>
        <authorList>
            <person name="Yamashiro T."/>
            <person name="Shiraishi A."/>
            <person name="Nakayama K."/>
            <person name="Satake H."/>
        </authorList>
    </citation>
    <scope>NUCLEOTIDE SEQUENCE</scope>
</reference>
<dbReference type="Proteomes" id="UP001151760">
    <property type="component" value="Unassembled WGS sequence"/>
</dbReference>
<evidence type="ECO:0000313" key="2">
    <source>
        <dbReference type="Proteomes" id="UP001151760"/>
    </source>
</evidence>
<dbReference type="EMBL" id="BQNB010019772">
    <property type="protein sequence ID" value="GJT88891.1"/>
    <property type="molecule type" value="Genomic_DNA"/>
</dbReference>
<comment type="caution">
    <text evidence="1">The sequence shown here is derived from an EMBL/GenBank/DDBJ whole genome shotgun (WGS) entry which is preliminary data.</text>
</comment>
<reference evidence="1" key="2">
    <citation type="submission" date="2022-01" db="EMBL/GenBank/DDBJ databases">
        <authorList>
            <person name="Yamashiro T."/>
            <person name="Shiraishi A."/>
            <person name="Satake H."/>
            <person name="Nakayama K."/>
        </authorList>
    </citation>
    <scope>NUCLEOTIDE SEQUENCE</scope>
</reference>
<gene>
    <name evidence="1" type="ORF">Tco_1070608</name>
</gene>
<name>A0ABQ5HM13_9ASTR</name>
<accession>A0ABQ5HM13</accession>